<evidence type="ECO:0000313" key="3">
    <source>
        <dbReference type="Proteomes" id="UP000054565"/>
    </source>
</evidence>
<dbReference type="Proteomes" id="UP000054565">
    <property type="component" value="Unassembled WGS sequence"/>
</dbReference>
<gene>
    <name evidence="2" type="ORF">CIRG_02799</name>
</gene>
<protein>
    <submittedName>
        <fullName evidence="2">Uncharacterized protein</fullName>
    </submittedName>
</protein>
<organism evidence="2 3">
    <name type="scientific">Coccidioides immitis RMSCC 2394</name>
    <dbReference type="NCBI Taxonomy" id="404692"/>
    <lineage>
        <taxon>Eukaryota</taxon>
        <taxon>Fungi</taxon>
        <taxon>Dikarya</taxon>
        <taxon>Ascomycota</taxon>
        <taxon>Pezizomycotina</taxon>
        <taxon>Eurotiomycetes</taxon>
        <taxon>Eurotiomycetidae</taxon>
        <taxon>Onygenales</taxon>
        <taxon>Onygenaceae</taxon>
        <taxon>Coccidioides</taxon>
    </lineage>
</organism>
<dbReference type="STRING" id="404692.A0A0J7B027"/>
<feature type="region of interest" description="Disordered" evidence="1">
    <location>
        <begin position="1"/>
        <end position="25"/>
    </location>
</feature>
<dbReference type="AlphaFoldDB" id="A0A0J7B027"/>
<evidence type="ECO:0000313" key="2">
    <source>
        <dbReference type="EMBL" id="KMP03107.1"/>
    </source>
</evidence>
<dbReference type="OrthoDB" id="4205932at2759"/>
<sequence>MIQELDDEHTKVVTNEDAGFDTTTDEASSVIPADILMDLDKLASTPQICDPIDNEVSQKIDTMLTLRDHIPIKLQLHGRLRGVRFWEEAMHGEKEHSFPRYQLW</sequence>
<dbReference type="EMBL" id="DS028094">
    <property type="protein sequence ID" value="KMP03107.1"/>
    <property type="molecule type" value="Genomic_DNA"/>
</dbReference>
<reference evidence="3" key="1">
    <citation type="journal article" date="2010" name="Genome Res.">
        <title>Population genomic sequencing of Coccidioides fungi reveals recent hybridization and transposon control.</title>
        <authorList>
            <person name="Neafsey D.E."/>
            <person name="Barker B.M."/>
            <person name="Sharpton T.J."/>
            <person name="Stajich J.E."/>
            <person name="Park D.J."/>
            <person name="Whiston E."/>
            <person name="Hung C.-Y."/>
            <person name="McMahan C."/>
            <person name="White J."/>
            <person name="Sykes S."/>
            <person name="Heiman D."/>
            <person name="Young S."/>
            <person name="Zeng Q."/>
            <person name="Abouelleil A."/>
            <person name="Aftuck L."/>
            <person name="Bessette D."/>
            <person name="Brown A."/>
            <person name="FitzGerald M."/>
            <person name="Lui A."/>
            <person name="Macdonald J.P."/>
            <person name="Priest M."/>
            <person name="Orbach M.J."/>
            <person name="Galgiani J.N."/>
            <person name="Kirkland T.N."/>
            <person name="Cole G.T."/>
            <person name="Birren B.W."/>
            <person name="Henn M.R."/>
            <person name="Taylor J.W."/>
            <person name="Rounsley S.D."/>
        </authorList>
    </citation>
    <scope>NUCLEOTIDE SEQUENCE [LARGE SCALE GENOMIC DNA]</scope>
    <source>
        <strain evidence="3">RMSCC 2394</strain>
    </source>
</reference>
<evidence type="ECO:0000256" key="1">
    <source>
        <dbReference type="SAM" id="MobiDB-lite"/>
    </source>
</evidence>
<proteinExistence type="predicted"/>
<name>A0A0J7B027_COCIT</name>
<accession>A0A0J7B027</accession>